<dbReference type="EMBL" id="CP000473">
    <property type="protein sequence ID" value="ABJ88114.1"/>
    <property type="molecule type" value="Genomic_DNA"/>
</dbReference>
<sequence precursor="true">MTKRLLILLSALSAFALIGSASSLYPACGANTFDYYMQNYATVSSACAVGDKLFFDFSYLPTNSGAIAPTGAQVNIVGDISDPNEPGLVFSSSLWTVSATNPLRNVYIDASISFTVATMDGAALIKDGTLSFAGTESTTGQGHALIGETLILGGGPPSTTLGVDSIGGPFTSITTFSPVSFVTVSKNLQVNVSAGTTGTASIASFREGFSEMPEPVSCVLFGSGLLGLGILRRRRA</sequence>
<protein>
    <recommendedName>
        <fullName evidence="3">PEP-CTERM protein-sorting domain-containing protein</fullName>
    </recommendedName>
</protein>
<accession>Q01QF6</accession>
<proteinExistence type="predicted"/>
<evidence type="ECO:0008006" key="3">
    <source>
        <dbReference type="Google" id="ProtNLM"/>
    </source>
</evidence>
<feature type="signal peptide" evidence="1">
    <location>
        <begin position="1"/>
        <end position="16"/>
    </location>
</feature>
<dbReference type="InParanoid" id="Q01QF6"/>
<reference evidence="2" key="1">
    <citation type="submission" date="2006-10" db="EMBL/GenBank/DDBJ databases">
        <title>Complete sequence of Solibacter usitatus Ellin6076.</title>
        <authorList>
            <consortium name="US DOE Joint Genome Institute"/>
            <person name="Copeland A."/>
            <person name="Lucas S."/>
            <person name="Lapidus A."/>
            <person name="Barry K."/>
            <person name="Detter J.C."/>
            <person name="Glavina del Rio T."/>
            <person name="Hammon N."/>
            <person name="Israni S."/>
            <person name="Dalin E."/>
            <person name="Tice H."/>
            <person name="Pitluck S."/>
            <person name="Thompson L.S."/>
            <person name="Brettin T."/>
            <person name="Bruce D."/>
            <person name="Han C."/>
            <person name="Tapia R."/>
            <person name="Gilna P."/>
            <person name="Schmutz J."/>
            <person name="Larimer F."/>
            <person name="Land M."/>
            <person name="Hauser L."/>
            <person name="Kyrpides N."/>
            <person name="Mikhailova N."/>
            <person name="Janssen P.H."/>
            <person name="Kuske C.R."/>
            <person name="Richardson P."/>
        </authorList>
    </citation>
    <scope>NUCLEOTIDE SEQUENCE</scope>
    <source>
        <strain evidence="2">Ellin6076</strain>
    </source>
</reference>
<name>Q01QF6_SOLUE</name>
<keyword evidence="1" id="KW-0732">Signal</keyword>
<feature type="chain" id="PRO_5004162477" description="PEP-CTERM protein-sorting domain-containing protein" evidence="1">
    <location>
        <begin position="17"/>
        <end position="236"/>
    </location>
</feature>
<evidence type="ECO:0000256" key="1">
    <source>
        <dbReference type="SAM" id="SignalP"/>
    </source>
</evidence>
<evidence type="ECO:0000313" key="2">
    <source>
        <dbReference type="EMBL" id="ABJ88114.1"/>
    </source>
</evidence>
<dbReference type="HOGENOM" id="CLU_1174813_0_0_0"/>
<dbReference type="KEGG" id="sus:Acid_7203"/>
<gene>
    <name evidence="2" type="ordered locus">Acid_7203</name>
</gene>
<organism evidence="2">
    <name type="scientific">Solibacter usitatus (strain Ellin6076)</name>
    <dbReference type="NCBI Taxonomy" id="234267"/>
    <lineage>
        <taxon>Bacteria</taxon>
        <taxon>Pseudomonadati</taxon>
        <taxon>Acidobacteriota</taxon>
        <taxon>Terriglobia</taxon>
        <taxon>Bryobacterales</taxon>
        <taxon>Solibacteraceae</taxon>
        <taxon>Candidatus Solibacter</taxon>
    </lineage>
</organism>
<dbReference type="AlphaFoldDB" id="Q01QF6"/>